<sequence>MVDSELPRAYANPADSPCSSSSSEEESSSTSSVDSELDESSSTSSSSSEMSRASRRRTTRKRYYRRRRDSTSTSRSRSRSRRVERGKQDRFSKSKLTSQKSKHEGCHESTNSRSTRDGHERGDTKYDRINGTDRLSSNRNTTKRNTRQSYECQCGEKYVTQKTLPSLSKLIEHFQNIHKDSLVICVYCKSVFGKAKAMSDDQWKRLKTHMYGVS</sequence>
<gene>
    <name evidence="2" type="ORF">DICVIV_11909</name>
</gene>
<dbReference type="AlphaFoldDB" id="A0A0D8XBV8"/>
<keyword evidence="3" id="KW-1185">Reference proteome</keyword>
<evidence type="ECO:0000313" key="3">
    <source>
        <dbReference type="Proteomes" id="UP000053766"/>
    </source>
</evidence>
<feature type="compositionally biased region" description="Basic and acidic residues" evidence="1">
    <location>
        <begin position="81"/>
        <end position="92"/>
    </location>
</feature>
<evidence type="ECO:0000256" key="1">
    <source>
        <dbReference type="SAM" id="MobiDB-lite"/>
    </source>
</evidence>
<dbReference type="STRING" id="29172.A0A0D8XBV8"/>
<dbReference type="OrthoDB" id="5868031at2759"/>
<dbReference type="Proteomes" id="UP000053766">
    <property type="component" value="Unassembled WGS sequence"/>
</dbReference>
<accession>A0A0D8XBV8</accession>
<feature type="region of interest" description="Disordered" evidence="1">
    <location>
        <begin position="1"/>
        <end position="148"/>
    </location>
</feature>
<feature type="compositionally biased region" description="Basic and acidic residues" evidence="1">
    <location>
        <begin position="114"/>
        <end position="131"/>
    </location>
</feature>
<protein>
    <submittedName>
        <fullName evidence="2">Uncharacterized protein</fullName>
    </submittedName>
</protein>
<evidence type="ECO:0000313" key="2">
    <source>
        <dbReference type="EMBL" id="KJH42105.1"/>
    </source>
</evidence>
<proteinExistence type="predicted"/>
<feature type="compositionally biased region" description="Low complexity" evidence="1">
    <location>
        <begin position="28"/>
        <end position="51"/>
    </location>
</feature>
<feature type="compositionally biased region" description="Basic residues" evidence="1">
    <location>
        <begin position="53"/>
        <end position="68"/>
    </location>
</feature>
<organism evidence="2 3">
    <name type="scientific">Dictyocaulus viviparus</name>
    <name type="common">Bovine lungworm</name>
    <dbReference type="NCBI Taxonomy" id="29172"/>
    <lineage>
        <taxon>Eukaryota</taxon>
        <taxon>Metazoa</taxon>
        <taxon>Ecdysozoa</taxon>
        <taxon>Nematoda</taxon>
        <taxon>Chromadorea</taxon>
        <taxon>Rhabditida</taxon>
        <taxon>Rhabditina</taxon>
        <taxon>Rhabditomorpha</taxon>
        <taxon>Strongyloidea</taxon>
        <taxon>Metastrongylidae</taxon>
        <taxon>Dictyocaulus</taxon>
    </lineage>
</organism>
<dbReference type="EMBL" id="KN716708">
    <property type="protein sequence ID" value="KJH42105.1"/>
    <property type="molecule type" value="Genomic_DNA"/>
</dbReference>
<name>A0A0D8XBV8_DICVI</name>
<reference evidence="3" key="2">
    <citation type="journal article" date="2016" name="Sci. Rep.">
        <title>Dictyocaulus viviparus genome, variome and transcriptome elucidate lungworm biology and support future intervention.</title>
        <authorList>
            <person name="McNulty S.N."/>
            <person name="Strube C."/>
            <person name="Rosa B.A."/>
            <person name="Martin J.C."/>
            <person name="Tyagi R."/>
            <person name="Choi Y.J."/>
            <person name="Wang Q."/>
            <person name="Hallsworth Pepin K."/>
            <person name="Zhang X."/>
            <person name="Ozersky P."/>
            <person name="Wilson R.K."/>
            <person name="Sternberg P.W."/>
            <person name="Gasser R.B."/>
            <person name="Mitreva M."/>
        </authorList>
    </citation>
    <scope>NUCLEOTIDE SEQUENCE [LARGE SCALE GENOMIC DNA]</scope>
    <source>
        <strain evidence="3">HannoverDv2000</strain>
    </source>
</reference>
<reference evidence="2 3" key="1">
    <citation type="submission" date="2013-11" db="EMBL/GenBank/DDBJ databases">
        <title>Draft genome of the bovine lungworm Dictyocaulus viviparus.</title>
        <authorList>
            <person name="Mitreva M."/>
        </authorList>
    </citation>
    <scope>NUCLEOTIDE SEQUENCE [LARGE SCALE GENOMIC DNA]</scope>
    <source>
        <strain evidence="2 3">HannoverDv2000</strain>
    </source>
</reference>